<dbReference type="GO" id="GO:0004029">
    <property type="term" value="F:aldehyde dehydrogenase (NAD+) activity"/>
    <property type="evidence" value="ECO:0000318"/>
    <property type="project" value="GO_Central"/>
</dbReference>
<keyword evidence="5" id="KW-0472">Membrane</keyword>
<feature type="transmembrane region" description="Helical" evidence="5">
    <location>
        <begin position="497"/>
        <end position="520"/>
    </location>
</feature>
<feature type="domain" description="Aldehyde dehydrogenase" evidence="6">
    <location>
        <begin position="8"/>
        <end position="471"/>
    </location>
</feature>
<dbReference type="VEuPathDB" id="FungiDB:SJAG_00482"/>
<dbReference type="InterPro" id="IPR015590">
    <property type="entry name" value="Aldehyde_DH_dom"/>
</dbReference>
<evidence type="ECO:0000313" key="8">
    <source>
        <dbReference type="Proteomes" id="UP000001744"/>
    </source>
</evidence>
<dbReference type="FunFam" id="3.40.309.10:FF:000024">
    <property type="entry name" value="Betaine aldehyde dehydrogenase"/>
    <property type="match status" value="1"/>
</dbReference>
<dbReference type="HOGENOM" id="CLU_005391_1_0_1"/>
<dbReference type="Gene3D" id="3.40.309.10">
    <property type="entry name" value="Aldehyde Dehydrogenase, Chain A, domain 2"/>
    <property type="match status" value="1"/>
</dbReference>
<dbReference type="SUPFAM" id="SSF53720">
    <property type="entry name" value="ALDH-like"/>
    <property type="match status" value="1"/>
</dbReference>
<dbReference type="PROSITE" id="PS00070">
    <property type="entry name" value="ALDEHYDE_DEHYDR_CYS"/>
    <property type="match status" value="1"/>
</dbReference>
<dbReference type="Gene3D" id="3.40.605.10">
    <property type="entry name" value="Aldehyde Dehydrogenase, Chain A, domain 1"/>
    <property type="match status" value="1"/>
</dbReference>
<keyword evidence="8" id="KW-1185">Reference proteome</keyword>
<dbReference type="OrthoDB" id="310895at2759"/>
<keyword evidence="5" id="KW-1133">Transmembrane helix</keyword>
<evidence type="ECO:0000256" key="5">
    <source>
        <dbReference type="SAM" id="Phobius"/>
    </source>
</evidence>
<gene>
    <name evidence="7" type="ORF">SJAG_00482</name>
</gene>
<proteinExistence type="inferred from homology"/>
<dbReference type="InterPro" id="IPR016161">
    <property type="entry name" value="Ald_DH/histidinol_DH"/>
</dbReference>
<dbReference type="CDD" id="cd07098">
    <property type="entry name" value="ALDH_F15-22"/>
    <property type="match status" value="1"/>
</dbReference>
<accession>B6JVR6</accession>
<dbReference type="InterPro" id="IPR029510">
    <property type="entry name" value="Ald_DH_CS_GLU"/>
</dbReference>
<keyword evidence="2 4" id="KW-0560">Oxidoreductase</keyword>
<keyword evidence="5" id="KW-0812">Transmembrane</keyword>
<feature type="active site" evidence="3">
    <location>
        <position position="243"/>
    </location>
</feature>
<dbReference type="OMA" id="ILMRGTF"/>
<dbReference type="eggNOG" id="KOG2454">
    <property type="taxonomic scope" value="Eukaryota"/>
</dbReference>
<dbReference type="AlphaFoldDB" id="B6JVR6"/>
<reference evidence="7 8" key="1">
    <citation type="journal article" date="2011" name="Science">
        <title>Comparative functional genomics of the fission yeasts.</title>
        <authorList>
            <person name="Rhind N."/>
            <person name="Chen Z."/>
            <person name="Yassour M."/>
            <person name="Thompson D.A."/>
            <person name="Haas B.J."/>
            <person name="Habib N."/>
            <person name="Wapinski I."/>
            <person name="Roy S."/>
            <person name="Lin M.F."/>
            <person name="Heiman D.I."/>
            <person name="Young S.K."/>
            <person name="Furuya K."/>
            <person name="Guo Y."/>
            <person name="Pidoux A."/>
            <person name="Chen H.M."/>
            <person name="Robbertse B."/>
            <person name="Goldberg J.M."/>
            <person name="Aoki K."/>
            <person name="Bayne E.H."/>
            <person name="Berlin A.M."/>
            <person name="Desjardins C.A."/>
            <person name="Dobbs E."/>
            <person name="Dukaj L."/>
            <person name="Fan L."/>
            <person name="FitzGerald M.G."/>
            <person name="French C."/>
            <person name="Gujja S."/>
            <person name="Hansen K."/>
            <person name="Keifenheim D."/>
            <person name="Levin J.Z."/>
            <person name="Mosher R.A."/>
            <person name="Mueller C.A."/>
            <person name="Pfiffner J."/>
            <person name="Priest M."/>
            <person name="Russ C."/>
            <person name="Smialowska A."/>
            <person name="Swoboda P."/>
            <person name="Sykes S.M."/>
            <person name="Vaughn M."/>
            <person name="Vengrova S."/>
            <person name="Yoder R."/>
            <person name="Zeng Q."/>
            <person name="Allshire R."/>
            <person name="Baulcombe D."/>
            <person name="Birren B.W."/>
            <person name="Brown W."/>
            <person name="Ekwall K."/>
            <person name="Kellis M."/>
            <person name="Leatherwood J."/>
            <person name="Levin H."/>
            <person name="Margalit H."/>
            <person name="Martienssen R."/>
            <person name="Nieduszynski C.A."/>
            <person name="Spatafora J.W."/>
            <person name="Friedman N."/>
            <person name="Dalgaard J.Z."/>
            <person name="Baumann P."/>
            <person name="Niki H."/>
            <person name="Regev A."/>
            <person name="Nusbaum C."/>
        </authorList>
    </citation>
    <scope>NUCLEOTIDE SEQUENCE [LARGE SCALE GENOMIC DNA]</scope>
    <source>
        <strain evidence="8">yFS275 / FY16936</strain>
    </source>
</reference>
<organism evidence="7 8">
    <name type="scientific">Schizosaccharomyces japonicus (strain yFS275 / FY16936)</name>
    <name type="common">Fission yeast</name>
    <dbReference type="NCBI Taxonomy" id="402676"/>
    <lineage>
        <taxon>Eukaryota</taxon>
        <taxon>Fungi</taxon>
        <taxon>Dikarya</taxon>
        <taxon>Ascomycota</taxon>
        <taxon>Taphrinomycotina</taxon>
        <taxon>Schizosaccharomycetes</taxon>
        <taxon>Schizosaccharomycetales</taxon>
        <taxon>Schizosaccharomycetaceae</taxon>
        <taxon>Schizosaccharomyces</taxon>
    </lineage>
</organism>
<dbReference type="Proteomes" id="UP000001744">
    <property type="component" value="Unassembled WGS sequence"/>
</dbReference>
<sequence length="526" mass="57887">MTLATGELLQCTCPGNGATLGEVRLFTKSDVDRSIEAAAKAQVEWKKTSFIERKEFLETLKAEILKNQDKYAEIACKDTGKTLVDAAFGEILVTLQKIDWTLEHGEDSLQTTRRPESLLTSYKRGYVLYEPLGVVAALVSWNYPLHNALGPIISALFAGNSIIVKGSELTAWSTIQFCNKVCDILESLGHSRELVQCITCLPDVAEHLTGHPGLKHITFIGSQSVAKLVAASAARQLTPLCLELGGKDPVILLDDSRLQEVMSVVMRGIFQSAGQNCIGIERVIALAPIYDTVITLLYDRICNFRLGMYTQRDVDMGAMVSDNRFDTLEALIQDAVQHGARLVHGGHRYKHPKYPKGSYFMPTLLVDVTNEMKIAREECFAPIALVFRADDVDHALSIANGTDFGLGASVFGKDKAVCDYIVERIESGMVSVNDFGATYLMQLPFGGCKKSGYGRFAGREGLQGICNTKAVVYDKFSFIHTTIPRPVDYPIPDSQKAWGFVKGLIGVMYGNFLGLAGNLYRMLRNK</sequence>
<evidence type="ECO:0000313" key="7">
    <source>
        <dbReference type="EMBL" id="EEB05467.1"/>
    </source>
</evidence>
<dbReference type="EMBL" id="KE651166">
    <property type="protein sequence ID" value="EEB05467.1"/>
    <property type="molecule type" value="Genomic_DNA"/>
</dbReference>
<dbReference type="InterPro" id="IPR016162">
    <property type="entry name" value="Ald_DH_N"/>
</dbReference>
<name>B6JVR6_SCHJY</name>
<evidence type="ECO:0000256" key="2">
    <source>
        <dbReference type="ARBA" id="ARBA00023002"/>
    </source>
</evidence>
<evidence type="ECO:0000256" key="1">
    <source>
        <dbReference type="ARBA" id="ARBA00009986"/>
    </source>
</evidence>
<dbReference type="InterPro" id="IPR016160">
    <property type="entry name" value="Ald_DH_CS_CYS"/>
</dbReference>
<evidence type="ECO:0000256" key="4">
    <source>
        <dbReference type="RuleBase" id="RU003345"/>
    </source>
</evidence>
<dbReference type="Pfam" id="PF00171">
    <property type="entry name" value="Aldedh"/>
    <property type="match status" value="1"/>
</dbReference>
<evidence type="ECO:0000256" key="3">
    <source>
        <dbReference type="PROSITE-ProRule" id="PRU10007"/>
    </source>
</evidence>
<dbReference type="JaponicusDB" id="SJAG_00482"/>
<protein>
    <submittedName>
        <fullName evidence="7">Aldehyde dehydrogenase</fullName>
    </submittedName>
</protein>
<dbReference type="GeneID" id="7047979"/>
<dbReference type="STRING" id="402676.B6JVR6"/>
<dbReference type="PANTHER" id="PTHR11699">
    <property type="entry name" value="ALDEHYDE DEHYDROGENASE-RELATED"/>
    <property type="match status" value="1"/>
</dbReference>
<evidence type="ECO:0000259" key="6">
    <source>
        <dbReference type="Pfam" id="PF00171"/>
    </source>
</evidence>
<dbReference type="PROSITE" id="PS00687">
    <property type="entry name" value="ALDEHYDE_DEHYDR_GLU"/>
    <property type="match status" value="1"/>
</dbReference>
<dbReference type="RefSeq" id="XP_002171760.1">
    <property type="nucleotide sequence ID" value="XM_002171724.1"/>
</dbReference>
<dbReference type="InterPro" id="IPR016163">
    <property type="entry name" value="Ald_DH_C"/>
</dbReference>
<comment type="similarity">
    <text evidence="1 4">Belongs to the aldehyde dehydrogenase family.</text>
</comment>
<dbReference type="GO" id="GO:0007131">
    <property type="term" value="P:reciprocal meiotic recombination"/>
    <property type="evidence" value="ECO:0007669"/>
    <property type="project" value="EnsemblFungi"/>
</dbReference>